<dbReference type="Pfam" id="PF01408">
    <property type="entry name" value="GFO_IDH_MocA"/>
    <property type="match status" value="1"/>
</dbReference>
<dbReference type="PANTHER" id="PTHR43818">
    <property type="entry name" value="BCDNA.GH03377"/>
    <property type="match status" value="1"/>
</dbReference>
<organism evidence="3 4">
    <name type="scientific">Nibrella saemangeumensis</name>
    <dbReference type="NCBI Taxonomy" id="1084526"/>
    <lineage>
        <taxon>Bacteria</taxon>
        <taxon>Pseudomonadati</taxon>
        <taxon>Bacteroidota</taxon>
        <taxon>Cytophagia</taxon>
        <taxon>Cytophagales</taxon>
        <taxon>Spirosomataceae</taxon>
        <taxon>Nibrella</taxon>
    </lineage>
</organism>
<dbReference type="Gene3D" id="3.30.360.10">
    <property type="entry name" value="Dihydrodipicolinate Reductase, domain 2"/>
    <property type="match status" value="1"/>
</dbReference>
<accession>A0ABP8MLT2</accession>
<dbReference type="InterPro" id="IPR050463">
    <property type="entry name" value="Gfo/Idh/MocA_oxidrdct_glycsds"/>
</dbReference>
<sequence length="447" mass="49921">MENSRRDFMKKAALGTAGLTIGGIVPGMSAKSYAKIIGANERLNVAIAGLGRRLGAYYEPIGKKDSNVELVYLCDVMKKQRESGAQRFSKHISYQPKLENDIRKVIADKNVDVLINATPDHWHAPGTWLAVQAGKHVYVEKPCSHNPREGEILVECQKKYGKVIQMGNQQRSALESIDIINQIHKGAIGTVFKAVAFYASGRGEVPIQKKAPVPDGLDWELFQGPAPRREYTHDTWDYNWHWYGWDYGTAEAGNNATHELDVARWALQVDFPERVEVEAAKRHFLDDGWTMYDTMDATFRFPGNKVIKWDGKSRNAHRTYGSDRGTIIYGSNGSVYVDRDGYTLFNRDGKAIKNSKSGGSEAGTALGGGGDMTTRHVVNFFEAVRGKEKQASPIDEGAKSTLMCHLANIAYRTNKPLDIDPQNGHIRDKEAMKLWSREYAKGWAPVI</sequence>
<feature type="domain" description="Gfo/Idh/MocA-like oxidoreductase bacterial type C-terminal" evidence="2">
    <location>
        <begin position="197"/>
        <end position="438"/>
    </location>
</feature>
<dbReference type="NCBIfam" id="TIGR01409">
    <property type="entry name" value="TAT_signal_seq"/>
    <property type="match status" value="1"/>
</dbReference>
<proteinExistence type="predicted"/>
<dbReference type="Pfam" id="PF19051">
    <property type="entry name" value="GFO_IDH_MocA_C2"/>
    <property type="match status" value="1"/>
</dbReference>
<dbReference type="Gene3D" id="3.40.50.720">
    <property type="entry name" value="NAD(P)-binding Rossmann-like Domain"/>
    <property type="match status" value="1"/>
</dbReference>
<feature type="domain" description="Gfo/Idh/MocA-like oxidoreductase N-terminal" evidence="1">
    <location>
        <begin position="43"/>
        <end position="167"/>
    </location>
</feature>
<dbReference type="InterPro" id="IPR036291">
    <property type="entry name" value="NAD(P)-bd_dom_sf"/>
</dbReference>
<evidence type="ECO:0000259" key="1">
    <source>
        <dbReference type="Pfam" id="PF01408"/>
    </source>
</evidence>
<dbReference type="InterPro" id="IPR000683">
    <property type="entry name" value="Gfo/Idh/MocA-like_OxRdtase_N"/>
</dbReference>
<dbReference type="Proteomes" id="UP001501175">
    <property type="component" value="Unassembled WGS sequence"/>
</dbReference>
<reference evidence="4" key="1">
    <citation type="journal article" date="2019" name="Int. J. Syst. Evol. Microbiol.">
        <title>The Global Catalogue of Microorganisms (GCM) 10K type strain sequencing project: providing services to taxonomists for standard genome sequencing and annotation.</title>
        <authorList>
            <consortium name="The Broad Institute Genomics Platform"/>
            <consortium name="The Broad Institute Genome Sequencing Center for Infectious Disease"/>
            <person name="Wu L."/>
            <person name="Ma J."/>
        </authorList>
    </citation>
    <scope>NUCLEOTIDE SEQUENCE [LARGE SCALE GENOMIC DNA]</scope>
    <source>
        <strain evidence="4">JCM 17927</strain>
    </source>
</reference>
<dbReference type="InterPro" id="IPR006311">
    <property type="entry name" value="TAT_signal"/>
</dbReference>
<dbReference type="PANTHER" id="PTHR43818:SF5">
    <property type="entry name" value="OXIDOREDUCTASE FAMILY PROTEIN"/>
    <property type="match status" value="1"/>
</dbReference>
<dbReference type="SUPFAM" id="SSF51735">
    <property type="entry name" value="NAD(P)-binding Rossmann-fold domains"/>
    <property type="match status" value="1"/>
</dbReference>
<dbReference type="PROSITE" id="PS51318">
    <property type="entry name" value="TAT"/>
    <property type="match status" value="1"/>
</dbReference>
<comment type="caution">
    <text evidence="3">The sequence shown here is derived from an EMBL/GenBank/DDBJ whole genome shotgun (WGS) entry which is preliminary data.</text>
</comment>
<dbReference type="SUPFAM" id="SSF55347">
    <property type="entry name" value="Glyceraldehyde-3-phosphate dehydrogenase-like, C-terminal domain"/>
    <property type="match status" value="1"/>
</dbReference>
<keyword evidence="4" id="KW-1185">Reference proteome</keyword>
<name>A0ABP8MLT2_9BACT</name>
<evidence type="ECO:0000313" key="4">
    <source>
        <dbReference type="Proteomes" id="UP001501175"/>
    </source>
</evidence>
<evidence type="ECO:0000313" key="3">
    <source>
        <dbReference type="EMBL" id="GAA4451265.1"/>
    </source>
</evidence>
<evidence type="ECO:0000259" key="2">
    <source>
        <dbReference type="Pfam" id="PF19051"/>
    </source>
</evidence>
<dbReference type="InterPro" id="IPR019546">
    <property type="entry name" value="TAT_signal_bac_arc"/>
</dbReference>
<protein>
    <submittedName>
        <fullName evidence="3">Gfo/Idh/MocA family oxidoreductase</fullName>
    </submittedName>
</protein>
<dbReference type="EMBL" id="BAABHD010000014">
    <property type="protein sequence ID" value="GAA4451265.1"/>
    <property type="molecule type" value="Genomic_DNA"/>
</dbReference>
<dbReference type="InterPro" id="IPR043906">
    <property type="entry name" value="Gfo/Idh/MocA_OxRdtase_bact_C"/>
</dbReference>
<gene>
    <name evidence="3" type="ORF">GCM10023189_13070</name>
</gene>
<dbReference type="RefSeq" id="WP_345241783.1">
    <property type="nucleotide sequence ID" value="NZ_BAABHD010000014.1"/>
</dbReference>